<evidence type="ECO:0000313" key="3">
    <source>
        <dbReference type="Proteomes" id="UP001372834"/>
    </source>
</evidence>
<feature type="compositionally biased region" description="Polar residues" evidence="1">
    <location>
        <begin position="1"/>
        <end position="12"/>
    </location>
</feature>
<evidence type="ECO:0000313" key="2">
    <source>
        <dbReference type="EMBL" id="KAK6629667.1"/>
    </source>
</evidence>
<accession>A0AAN8PPE8</accession>
<organism evidence="2 3">
    <name type="scientific">Polyplax serrata</name>
    <name type="common">Common mouse louse</name>
    <dbReference type="NCBI Taxonomy" id="468196"/>
    <lineage>
        <taxon>Eukaryota</taxon>
        <taxon>Metazoa</taxon>
        <taxon>Ecdysozoa</taxon>
        <taxon>Arthropoda</taxon>
        <taxon>Hexapoda</taxon>
        <taxon>Insecta</taxon>
        <taxon>Pterygota</taxon>
        <taxon>Neoptera</taxon>
        <taxon>Paraneoptera</taxon>
        <taxon>Psocodea</taxon>
        <taxon>Troctomorpha</taxon>
        <taxon>Phthiraptera</taxon>
        <taxon>Anoplura</taxon>
        <taxon>Polyplacidae</taxon>
        <taxon>Polyplax</taxon>
    </lineage>
</organism>
<protein>
    <submittedName>
        <fullName evidence="2">Uncharacterized protein</fullName>
    </submittedName>
</protein>
<proteinExistence type="predicted"/>
<evidence type="ECO:0000256" key="1">
    <source>
        <dbReference type="SAM" id="MobiDB-lite"/>
    </source>
</evidence>
<comment type="caution">
    <text evidence="2">The sequence shown here is derived from an EMBL/GenBank/DDBJ whole genome shotgun (WGS) entry which is preliminary data.</text>
</comment>
<sequence length="81" mass="8786">MRAEFSQSWQETDVSKSLKPQRAKKEEEKAEEEEDANATPGNSWKSQLDEHSSFVPAVAAVSAVAPDATSNFTSAGEPFGQ</sequence>
<name>A0AAN8PPE8_POLSC</name>
<dbReference type="AlphaFoldDB" id="A0AAN8PPE8"/>
<dbReference type="EMBL" id="JAWJWE010000036">
    <property type="protein sequence ID" value="KAK6629667.1"/>
    <property type="molecule type" value="Genomic_DNA"/>
</dbReference>
<feature type="region of interest" description="Disordered" evidence="1">
    <location>
        <begin position="1"/>
        <end position="51"/>
    </location>
</feature>
<reference evidence="2 3" key="1">
    <citation type="submission" date="2023-10" db="EMBL/GenBank/DDBJ databases">
        <title>Genomes of two closely related lineages of the louse Polyplax serrata with different host specificities.</title>
        <authorList>
            <person name="Martinu J."/>
            <person name="Tarabai H."/>
            <person name="Stefka J."/>
            <person name="Hypsa V."/>
        </authorList>
    </citation>
    <scope>NUCLEOTIDE SEQUENCE [LARGE SCALE GENOMIC DNA]</scope>
    <source>
        <strain evidence="2">HR10_N</strain>
    </source>
</reference>
<gene>
    <name evidence="2" type="ORF">RUM43_003485</name>
</gene>
<dbReference type="Proteomes" id="UP001372834">
    <property type="component" value="Unassembled WGS sequence"/>
</dbReference>